<gene>
    <name evidence="2" type="ORF">FYJ80_08170</name>
</gene>
<evidence type="ECO:0000313" key="2">
    <source>
        <dbReference type="EMBL" id="MSU06749.1"/>
    </source>
</evidence>
<dbReference type="RefSeq" id="WP_154425854.1">
    <property type="nucleotide sequence ID" value="NZ_VUNN01000016.1"/>
</dbReference>
<dbReference type="InterPro" id="IPR012336">
    <property type="entry name" value="Thioredoxin-like_fold"/>
</dbReference>
<dbReference type="Pfam" id="PF13192">
    <property type="entry name" value="Thioredoxin_3"/>
    <property type="match status" value="1"/>
</dbReference>
<keyword evidence="3" id="KW-1185">Reference proteome</keyword>
<dbReference type="NCBIfam" id="TIGR00412">
    <property type="entry name" value="redox_disulf_2"/>
    <property type="match status" value="1"/>
</dbReference>
<proteinExistence type="predicted"/>
<evidence type="ECO:0000259" key="1">
    <source>
        <dbReference type="Pfam" id="PF13192"/>
    </source>
</evidence>
<name>A0A7X2PDA0_9SPIO</name>
<feature type="domain" description="Thioredoxin-like fold" evidence="1">
    <location>
        <begin position="22"/>
        <end position="96"/>
    </location>
</feature>
<dbReference type="SUPFAM" id="SSF52833">
    <property type="entry name" value="Thioredoxin-like"/>
    <property type="match status" value="1"/>
</dbReference>
<dbReference type="EMBL" id="VUNN01000016">
    <property type="protein sequence ID" value="MSU06749.1"/>
    <property type="molecule type" value="Genomic_DNA"/>
</dbReference>
<reference evidence="2 3" key="1">
    <citation type="submission" date="2019-08" db="EMBL/GenBank/DDBJ databases">
        <title>In-depth cultivation of the pig gut microbiome towards novel bacterial diversity and tailored functional studies.</title>
        <authorList>
            <person name="Wylensek D."/>
            <person name="Hitch T.C.A."/>
            <person name="Clavel T."/>
        </authorList>
    </citation>
    <scope>NUCLEOTIDE SEQUENCE [LARGE SCALE GENOMIC DNA]</scope>
    <source>
        <strain evidence="2 3">NM-380-WT-3C1</strain>
    </source>
</reference>
<dbReference type="InterPro" id="IPR005243">
    <property type="entry name" value="THIRX-like_proc"/>
</dbReference>
<accession>A0A7X2PDA0</accession>
<dbReference type="InterPro" id="IPR036249">
    <property type="entry name" value="Thioredoxin-like_sf"/>
</dbReference>
<sequence length="100" mass="11141">MGLFSFNKNKEEITPVKGSLKNIKVLGAGCSTCHKQYEYAQAACKELGLNIEVEYITDLEKIMEYGMMSMPLIVINDKVAAKGKLVRTADVKKLIEDNLL</sequence>
<dbReference type="PANTHER" id="PTHR36450:SF1">
    <property type="entry name" value="THIOREDOXIN"/>
    <property type="match status" value="1"/>
</dbReference>
<dbReference type="AlphaFoldDB" id="A0A7X2PDA0"/>
<dbReference type="Proteomes" id="UP000460549">
    <property type="component" value="Unassembled WGS sequence"/>
</dbReference>
<dbReference type="Gene3D" id="3.40.30.10">
    <property type="entry name" value="Glutaredoxin"/>
    <property type="match status" value="1"/>
</dbReference>
<evidence type="ECO:0000313" key="3">
    <source>
        <dbReference type="Proteomes" id="UP000460549"/>
    </source>
</evidence>
<organism evidence="2 3">
    <name type="scientific">Bullifex porci</name>
    <dbReference type="NCBI Taxonomy" id="2606638"/>
    <lineage>
        <taxon>Bacteria</taxon>
        <taxon>Pseudomonadati</taxon>
        <taxon>Spirochaetota</taxon>
        <taxon>Spirochaetia</taxon>
        <taxon>Spirochaetales</taxon>
        <taxon>Spirochaetaceae</taxon>
        <taxon>Bullifex</taxon>
    </lineage>
</organism>
<protein>
    <submittedName>
        <fullName evidence="2">Thioredoxin family protein</fullName>
    </submittedName>
</protein>
<comment type="caution">
    <text evidence="2">The sequence shown here is derived from an EMBL/GenBank/DDBJ whole genome shotgun (WGS) entry which is preliminary data.</text>
</comment>
<dbReference type="PANTHER" id="PTHR36450">
    <property type="entry name" value="THIOREDOXIN"/>
    <property type="match status" value="1"/>
</dbReference>